<evidence type="ECO:0000313" key="1">
    <source>
        <dbReference type="EMBL" id="TLD84265.1"/>
    </source>
</evidence>
<dbReference type="EMBL" id="JRPL02000003">
    <property type="protein sequence ID" value="TLD84265.1"/>
    <property type="molecule type" value="Genomic_DNA"/>
</dbReference>
<dbReference type="GO" id="GO:0005737">
    <property type="term" value="C:cytoplasm"/>
    <property type="evidence" value="ECO:0007669"/>
    <property type="project" value="TreeGrafter"/>
</dbReference>
<reference evidence="1 2" key="1">
    <citation type="journal article" date="2014" name="Genome Announc.">
        <title>Draft genome sequences of eight enterohepatic helicobacter species isolated from both laboratory and wild rodents.</title>
        <authorList>
            <person name="Sheh A."/>
            <person name="Shen Z."/>
            <person name="Fox J.G."/>
        </authorList>
    </citation>
    <scope>NUCLEOTIDE SEQUENCE [LARGE SCALE GENOMIC DNA]</scope>
    <source>
        <strain evidence="1 2">ATCC 700114</strain>
    </source>
</reference>
<dbReference type="PANTHER" id="PTHR30313">
    <property type="entry name" value="DNA PRIMASE"/>
    <property type="match status" value="1"/>
</dbReference>
<dbReference type="Pfam" id="PF13155">
    <property type="entry name" value="Toprim_2"/>
    <property type="match status" value="1"/>
</dbReference>
<dbReference type="Proteomes" id="UP000029878">
    <property type="component" value="Unassembled WGS sequence"/>
</dbReference>
<dbReference type="InterPro" id="IPR034151">
    <property type="entry name" value="TOPRIM_DnaG_bac"/>
</dbReference>
<dbReference type="SUPFAM" id="SSF56731">
    <property type="entry name" value="DNA primase core"/>
    <property type="match status" value="1"/>
</dbReference>
<proteinExistence type="predicted"/>
<dbReference type="CDD" id="cd03364">
    <property type="entry name" value="TOPRIM_DnaG_primases"/>
    <property type="match status" value="1"/>
</dbReference>
<name>A0A4U8SDQ7_9HELI</name>
<accession>A0A4U8SDQ7</accession>
<dbReference type="AlphaFoldDB" id="A0A4U8SDQ7"/>
<gene>
    <name evidence="1" type="ORF">LS81_002020</name>
</gene>
<dbReference type="OrthoDB" id="9803773at2"/>
<protein>
    <submittedName>
        <fullName evidence="1">Toprim domain-containing protein</fullName>
    </submittedName>
</protein>
<dbReference type="GO" id="GO:0006269">
    <property type="term" value="P:DNA replication, synthesis of primer"/>
    <property type="evidence" value="ECO:0007669"/>
    <property type="project" value="TreeGrafter"/>
</dbReference>
<comment type="caution">
    <text evidence="1">The sequence shown here is derived from an EMBL/GenBank/DDBJ whole genome shotgun (WGS) entry which is preliminary data.</text>
</comment>
<dbReference type="Gene3D" id="3.40.1360.10">
    <property type="match status" value="1"/>
</dbReference>
<dbReference type="InterPro" id="IPR050219">
    <property type="entry name" value="DnaG_primase"/>
</dbReference>
<dbReference type="PANTHER" id="PTHR30313:SF2">
    <property type="entry name" value="DNA PRIMASE"/>
    <property type="match status" value="1"/>
</dbReference>
<evidence type="ECO:0000313" key="2">
    <source>
        <dbReference type="Proteomes" id="UP000029878"/>
    </source>
</evidence>
<sequence>MALHTMDVKNSVGICGTALSKEHIALLTKYDDVSINLALDNDNAGKAATLKAISLLIQYELYNSFVVCIDTKQKDFNDMLLYDKAIFSDLKQGGKRVKKVPIIAYSVQEIYNRVQQGDSIEMKARVIKEVSTLLNSIKDKFLAREYAKFASNLFGFEISSIHTHKHAQNPHTNIPYYNLTIARVLKEAYNNKEYKEILRQNANPSYFHPLEECYEACMQDKLNHTLAHIVFHDECVMPYHNLNEFISDLNDIIKHAKEREKKRFLRSPASVQDKIAYIRTSL</sequence>
<organism evidence="1 2">
    <name type="scientific">Helicobacter trogontum</name>
    <dbReference type="NCBI Taxonomy" id="50960"/>
    <lineage>
        <taxon>Bacteria</taxon>
        <taxon>Pseudomonadati</taxon>
        <taxon>Campylobacterota</taxon>
        <taxon>Epsilonproteobacteria</taxon>
        <taxon>Campylobacterales</taxon>
        <taxon>Helicobacteraceae</taxon>
        <taxon>Helicobacter</taxon>
    </lineage>
</organism>